<feature type="transmembrane region" description="Helical" evidence="1">
    <location>
        <begin position="171"/>
        <end position="191"/>
    </location>
</feature>
<gene>
    <name evidence="2" type="ORF">LEQ_1597c</name>
</gene>
<feature type="transmembrane region" description="Helical" evidence="1">
    <location>
        <begin position="223"/>
        <end position="242"/>
    </location>
</feature>
<feature type="transmembrane region" description="Helical" evidence="1">
    <location>
        <begin position="249"/>
        <end position="266"/>
    </location>
</feature>
<comment type="caution">
    <text evidence="2">The sequence shown here is derived from an EMBL/GenBank/DDBJ whole genome shotgun (WGS) entry which is preliminary data.</text>
</comment>
<keyword evidence="1" id="KW-1133">Transmembrane helix</keyword>
<feature type="transmembrane region" description="Helical" evidence="1">
    <location>
        <begin position="60"/>
        <end position="79"/>
    </location>
</feature>
<name>V7HW58_9LACO</name>
<reference evidence="2 3" key="1">
    <citation type="journal article" date="2014" name="Genome Announc.">
        <title>The Genome of the Predominant Equine Lactobacillus Species, Lactobacillus equi, Is Reflective of Its Lifestyle Adaptations to an Herbivorous Host.</title>
        <authorList>
            <person name="O'Donnell M.M."/>
            <person name="Harris H.M."/>
            <person name="O'Toole P.W."/>
            <person name="Ross R.P."/>
        </authorList>
    </citation>
    <scope>NUCLEOTIDE SEQUENCE [LARGE SCALE GENOMIC DNA]</scope>
    <source>
        <strain evidence="2 3">DPC 6820</strain>
    </source>
</reference>
<feature type="transmembrane region" description="Helical" evidence="1">
    <location>
        <begin position="91"/>
        <end position="111"/>
    </location>
</feature>
<feature type="transmembrane region" description="Helical" evidence="1">
    <location>
        <begin position="198"/>
        <end position="217"/>
    </location>
</feature>
<organism evidence="2 3">
    <name type="scientific">Ligilactobacillus equi DPC 6820</name>
    <dbReference type="NCBI Taxonomy" id="1392007"/>
    <lineage>
        <taxon>Bacteria</taxon>
        <taxon>Bacillati</taxon>
        <taxon>Bacillota</taxon>
        <taxon>Bacilli</taxon>
        <taxon>Lactobacillales</taxon>
        <taxon>Lactobacillaceae</taxon>
        <taxon>Ligilactobacillus</taxon>
    </lineage>
</organism>
<proteinExistence type="predicted"/>
<dbReference type="AlphaFoldDB" id="V7HW58"/>
<keyword evidence="1" id="KW-0472">Membrane</keyword>
<keyword evidence="1" id="KW-0812">Transmembrane</keyword>
<keyword evidence="3" id="KW-1185">Reference proteome</keyword>
<evidence type="ECO:0008006" key="4">
    <source>
        <dbReference type="Google" id="ProtNLM"/>
    </source>
</evidence>
<feature type="transmembrane region" description="Helical" evidence="1">
    <location>
        <begin position="332"/>
        <end position="354"/>
    </location>
</feature>
<dbReference type="Proteomes" id="UP000018559">
    <property type="component" value="Unassembled WGS sequence"/>
</dbReference>
<protein>
    <recommendedName>
        <fullName evidence="4">Polysaccharide polymerase</fullName>
    </recommendedName>
</protein>
<accession>V7HW58</accession>
<sequence>MRIKRNNILLLLISIFLLTDNKVFYLFTFGGTFDNKLYSGLLAIIVGIILFFTSKHVQIGEYGSAIIFIYILLLVQAYYEKINYHFSNNAILFILVNFGILVIYFGLLAFLNEEQSNFDNFVTILEVIGTILGVILLIQHFVILKTGHTLFSFHDNIYDTLNRSNLTDGRFYVVAEGLIRMLPLVSLYSILVRNTLTYMKALGYLSFVVSLLAIYFVDQSRVYMLTEFLTCIIMFISFNFDYHKISKQTFFRIFYVLLALIIAFYTKGQSLLVTLSDTDNGSNYARTGAVEYYLRVSKDYLLTGIGTVIPSPGSRYYWLVRGPLGIYHYSDVGFIGILASLGIFGLLIYLYIVAKNFILTVKIKNRSLHSLAVGCSWLMLLSSLTLSYFDIGRIVSLLLTMVIINICYLYDIQNSSSCESLVASSINFNDNER</sequence>
<evidence type="ECO:0000313" key="2">
    <source>
        <dbReference type="EMBL" id="ETA74474.1"/>
    </source>
</evidence>
<feature type="transmembrane region" description="Helical" evidence="1">
    <location>
        <begin position="366"/>
        <end position="385"/>
    </location>
</feature>
<evidence type="ECO:0000256" key="1">
    <source>
        <dbReference type="SAM" id="Phobius"/>
    </source>
</evidence>
<feature type="transmembrane region" description="Helical" evidence="1">
    <location>
        <begin position="391"/>
        <end position="410"/>
    </location>
</feature>
<evidence type="ECO:0000313" key="3">
    <source>
        <dbReference type="Proteomes" id="UP000018559"/>
    </source>
</evidence>
<dbReference type="EMBL" id="AWWH01000067">
    <property type="protein sequence ID" value="ETA74474.1"/>
    <property type="molecule type" value="Genomic_DNA"/>
</dbReference>
<dbReference type="PATRIC" id="fig|1392007.3.peg.705"/>
<feature type="transmembrane region" description="Helical" evidence="1">
    <location>
        <begin position="37"/>
        <end position="53"/>
    </location>
</feature>
<feature type="transmembrane region" description="Helical" evidence="1">
    <location>
        <begin position="123"/>
        <end position="143"/>
    </location>
</feature>
<dbReference type="RefSeq" id="WP_023859313.1">
    <property type="nucleotide sequence ID" value="NZ_AWWH01000067.1"/>
</dbReference>